<protein>
    <submittedName>
        <fullName evidence="4">Zinc-ribbon domain-containing protein</fullName>
    </submittedName>
</protein>
<gene>
    <name evidence="4" type="ORF">ACHFJ0_00310</name>
</gene>
<feature type="compositionally biased region" description="Low complexity" evidence="1">
    <location>
        <begin position="157"/>
        <end position="171"/>
    </location>
</feature>
<dbReference type="NCBIfam" id="TIGR02098">
    <property type="entry name" value="MJ0042_CXXC"/>
    <property type="match status" value="1"/>
</dbReference>
<evidence type="ECO:0000313" key="4">
    <source>
        <dbReference type="EMBL" id="MFH5772656.1"/>
    </source>
</evidence>
<feature type="compositionally biased region" description="Pro residues" evidence="1">
    <location>
        <begin position="172"/>
        <end position="190"/>
    </location>
</feature>
<feature type="compositionally biased region" description="Basic and acidic residues" evidence="1">
    <location>
        <begin position="214"/>
        <end position="223"/>
    </location>
</feature>
<dbReference type="EMBL" id="JBIMPR010000001">
    <property type="protein sequence ID" value="MFH5772656.1"/>
    <property type="molecule type" value="Genomic_DNA"/>
</dbReference>
<dbReference type="RefSeq" id="WP_395130978.1">
    <property type="nucleotide sequence ID" value="NZ_JBIMPR010000001.1"/>
</dbReference>
<feature type="region of interest" description="Disordered" evidence="1">
    <location>
        <begin position="214"/>
        <end position="237"/>
    </location>
</feature>
<sequence>MRLTCPRCEAQYEIPESAIPAAGREVECSACSQVWFQPGPDSPQSAGEGASRADYDPEARPALNQPLHESILSILREETARELSARRSGPRTDAETGAPGAGDHIAATGTDPDLAGGFRRGGPSQLPDPRDIEWPVATVILPGEPLPRPEPAATEQPIPDANAAPPVVDEPVPQPEPQPEPEAPTPPASDPEPERVAPALPDTARLAATLLRHKQDEDDKDATPAEADGGAPIVTAPMLSRPAPAEAKPAPVPAVIEPREVAIVSPQSALAELNEGKPRSGYAKGFGLALVLALALLAFYALAGTFSTPGDGSFLAESRAAMDQGRLWLADRVGALLSGGTGE</sequence>
<accession>A0ABW7LE70</accession>
<keyword evidence="2" id="KW-1133">Transmembrane helix</keyword>
<keyword evidence="2" id="KW-0812">Transmembrane</keyword>
<feature type="domain" description="Zinc finger/thioredoxin putative" evidence="3">
    <location>
        <begin position="1"/>
        <end position="36"/>
    </location>
</feature>
<proteinExistence type="predicted"/>
<dbReference type="Proteomes" id="UP001609376">
    <property type="component" value="Unassembled WGS sequence"/>
</dbReference>
<feature type="transmembrane region" description="Helical" evidence="2">
    <location>
        <begin position="285"/>
        <end position="303"/>
    </location>
</feature>
<dbReference type="InterPro" id="IPR011723">
    <property type="entry name" value="Znf/thioredoxin_put"/>
</dbReference>
<organism evidence="4 5">
    <name type="scientific">Paracoccus broussonetiae subsp. drimophilus</name>
    <dbReference type="NCBI Taxonomy" id="3373869"/>
    <lineage>
        <taxon>Bacteria</taxon>
        <taxon>Pseudomonadati</taxon>
        <taxon>Pseudomonadota</taxon>
        <taxon>Alphaproteobacteria</taxon>
        <taxon>Rhodobacterales</taxon>
        <taxon>Paracoccaceae</taxon>
        <taxon>Paracoccus</taxon>
        <taxon>Paracoccus broussonetiae</taxon>
    </lineage>
</organism>
<reference evidence="4 5" key="1">
    <citation type="submission" date="2024-10" db="EMBL/GenBank/DDBJ databases">
        <title>Paracoccus drimophilus sp. nov., a novel bacterium from corn roots in Hunan.</title>
        <authorList>
            <person name="Li X."/>
        </authorList>
    </citation>
    <scope>NUCLEOTIDE SEQUENCE [LARGE SCALE GENOMIC DNA]</scope>
    <source>
        <strain evidence="4 5">NGMCC 1.201697</strain>
    </source>
</reference>
<comment type="caution">
    <text evidence="4">The sequence shown here is derived from an EMBL/GenBank/DDBJ whole genome shotgun (WGS) entry which is preliminary data.</text>
</comment>
<evidence type="ECO:0000256" key="1">
    <source>
        <dbReference type="SAM" id="MobiDB-lite"/>
    </source>
</evidence>
<feature type="compositionally biased region" description="Basic and acidic residues" evidence="1">
    <location>
        <begin position="75"/>
        <end position="94"/>
    </location>
</feature>
<dbReference type="Pfam" id="PF13717">
    <property type="entry name" value="Zn_ribbon_4"/>
    <property type="match status" value="1"/>
</dbReference>
<name>A0ABW7LE70_9RHOB</name>
<evidence type="ECO:0000313" key="5">
    <source>
        <dbReference type="Proteomes" id="UP001609376"/>
    </source>
</evidence>
<evidence type="ECO:0000259" key="3">
    <source>
        <dbReference type="Pfam" id="PF13717"/>
    </source>
</evidence>
<evidence type="ECO:0000256" key="2">
    <source>
        <dbReference type="SAM" id="Phobius"/>
    </source>
</evidence>
<keyword evidence="5" id="KW-1185">Reference proteome</keyword>
<keyword evidence="2" id="KW-0472">Membrane</keyword>
<feature type="region of interest" description="Disordered" evidence="1">
    <location>
        <begin position="36"/>
        <end position="197"/>
    </location>
</feature>